<dbReference type="EMBL" id="KN840441">
    <property type="protein sequence ID" value="KIP12182.1"/>
    <property type="molecule type" value="Genomic_DNA"/>
</dbReference>
<keyword evidence="2" id="KW-1133">Transmembrane helix</keyword>
<keyword evidence="2" id="KW-0812">Transmembrane</keyword>
<feature type="transmembrane region" description="Helical" evidence="2">
    <location>
        <begin position="225"/>
        <end position="246"/>
    </location>
</feature>
<dbReference type="HOGENOM" id="CLU_046025_2_1_1"/>
<feature type="transmembrane region" description="Helical" evidence="2">
    <location>
        <begin position="50"/>
        <end position="70"/>
    </location>
</feature>
<gene>
    <name evidence="4" type="ORF">PHLGIDRAFT_124344</name>
</gene>
<organism evidence="4 5">
    <name type="scientific">Phlebiopsis gigantea (strain 11061_1 CR5-6)</name>
    <name type="common">White-rot fungus</name>
    <name type="synonym">Peniophora gigantea</name>
    <dbReference type="NCBI Taxonomy" id="745531"/>
    <lineage>
        <taxon>Eukaryota</taxon>
        <taxon>Fungi</taxon>
        <taxon>Dikarya</taxon>
        <taxon>Basidiomycota</taxon>
        <taxon>Agaricomycotina</taxon>
        <taxon>Agaricomycetes</taxon>
        <taxon>Polyporales</taxon>
        <taxon>Phanerochaetaceae</taxon>
        <taxon>Phlebiopsis</taxon>
    </lineage>
</organism>
<dbReference type="AlphaFoldDB" id="A0A0C3SDV5"/>
<feature type="transmembrane region" description="Helical" evidence="2">
    <location>
        <begin position="201"/>
        <end position="219"/>
    </location>
</feature>
<evidence type="ECO:0000313" key="5">
    <source>
        <dbReference type="Proteomes" id="UP000053257"/>
    </source>
</evidence>
<evidence type="ECO:0000313" key="4">
    <source>
        <dbReference type="EMBL" id="KIP12182.1"/>
    </source>
</evidence>
<protein>
    <recommendedName>
        <fullName evidence="3">DUF6534 domain-containing protein</fullName>
    </recommendedName>
</protein>
<evidence type="ECO:0000256" key="2">
    <source>
        <dbReference type="SAM" id="Phobius"/>
    </source>
</evidence>
<dbReference type="PANTHER" id="PTHR40465:SF1">
    <property type="entry name" value="DUF6534 DOMAIN-CONTAINING PROTEIN"/>
    <property type="match status" value="1"/>
</dbReference>
<dbReference type="Proteomes" id="UP000053257">
    <property type="component" value="Unassembled WGS sequence"/>
</dbReference>
<dbReference type="InterPro" id="IPR045339">
    <property type="entry name" value="DUF6534"/>
</dbReference>
<dbReference type="PANTHER" id="PTHR40465">
    <property type="entry name" value="CHROMOSOME 1, WHOLE GENOME SHOTGUN SEQUENCE"/>
    <property type="match status" value="1"/>
</dbReference>
<evidence type="ECO:0000259" key="3">
    <source>
        <dbReference type="Pfam" id="PF20152"/>
    </source>
</evidence>
<accession>A0A0C3SDV5</accession>
<feature type="transmembrane region" description="Helical" evidence="2">
    <location>
        <begin position="158"/>
        <end position="180"/>
    </location>
</feature>
<reference evidence="4 5" key="1">
    <citation type="journal article" date="2014" name="PLoS Genet.">
        <title>Analysis of the Phlebiopsis gigantea genome, transcriptome and secretome provides insight into its pioneer colonization strategies of wood.</title>
        <authorList>
            <person name="Hori C."/>
            <person name="Ishida T."/>
            <person name="Igarashi K."/>
            <person name="Samejima M."/>
            <person name="Suzuki H."/>
            <person name="Master E."/>
            <person name="Ferreira P."/>
            <person name="Ruiz-Duenas F.J."/>
            <person name="Held B."/>
            <person name="Canessa P."/>
            <person name="Larrondo L.F."/>
            <person name="Schmoll M."/>
            <person name="Druzhinina I.S."/>
            <person name="Kubicek C.P."/>
            <person name="Gaskell J.A."/>
            <person name="Kersten P."/>
            <person name="St John F."/>
            <person name="Glasner J."/>
            <person name="Sabat G."/>
            <person name="Splinter BonDurant S."/>
            <person name="Syed K."/>
            <person name="Yadav J."/>
            <person name="Mgbeahuruike A.C."/>
            <person name="Kovalchuk A."/>
            <person name="Asiegbu F.O."/>
            <person name="Lackner G."/>
            <person name="Hoffmeister D."/>
            <person name="Rencoret J."/>
            <person name="Gutierrez A."/>
            <person name="Sun H."/>
            <person name="Lindquist E."/>
            <person name="Barry K."/>
            <person name="Riley R."/>
            <person name="Grigoriev I.V."/>
            <person name="Henrissat B."/>
            <person name="Kues U."/>
            <person name="Berka R.M."/>
            <person name="Martinez A.T."/>
            <person name="Covert S.F."/>
            <person name="Blanchette R.A."/>
            <person name="Cullen D."/>
        </authorList>
    </citation>
    <scope>NUCLEOTIDE SEQUENCE [LARGE SCALE GENOMIC DNA]</scope>
    <source>
        <strain evidence="4 5">11061_1 CR5-6</strain>
    </source>
</reference>
<evidence type="ECO:0000256" key="1">
    <source>
        <dbReference type="SAM" id="MobiDB-lite"/>
    </source>
</evidence>
<proteinExistence type="predicted"/>
<name>A0A0C3SDV5_PHLG1</name>
<dbReference type="OrthoDB" id="2536347at2759"/>
<feature type="transmembrane region" description="Helical" evidence="2">
    <location>
        <begin position="20"/>
        <end position="38"/>
    </location>
</feature>
<dbReference type="Pfam" id="PF20152">
    <property type="entry name" value="DUF6534"/>
    <property type="match status" value="1"/>
</dbReference>
<sequence length="322" mass="34103">MSSESTDLASTAGSIFLGGLFNWGLYGVLAYQVFIYYAAFPRDGWSACGIVYGVFLLDTVQTVLVTIDLFNTFAKHYGDRALLDGAQFEWFAVPVLIACVVQLYYAHRVRVLSGSRRLPVPIVVLALVAAVAGIVSGARFEQVGRFSLLQAKDSIFTGIWLAGDALCDMIIAALMSYLLLRNDHTLALPYAAARRLVHLTIETGALTACAALADALLFFALPHSTYHACAAMALAKLYSNALLVVLNSRLRIAGGRGFSTPLPASDEEDGGGGGTRLETLVFARRTLGEGESGLVAARLSGGHEPSNSKKPPALPAGSGALS</sequence>
<feature type="transmembrane region" description="Helical" evidence="2">
    <location>
        <begin position="90"/>
        <end position="106"/>
    </location>
</feature>
<keyword evidence="2" id="KW-0472">Membrane</keyword>
<feature type="transmembrane region" description="Helical" evidence="2">
    <location>
        <begin position="118"/>
        <end position="138"/>
    </location>
</feature>
<feature type="region of interest" description="Disordered" evidence="1">
    <location>
        <begin position="294"/>
        <end position="322"/>
    </location>
</feature>
<feature type="domain" description="DUF6534" evidence="3">
    <location>
        <begin position="165"/>
        <end position="249"/>
    </location>
</feature>
<keyword evidence="5" id="KW-1185">Reference proteome</keyword>